<dbReference type="RefSeq" id="WP_003870624.1">
    <property type="nucleotide sequence ID" value="NZ_FNBS01000002.1"/>
</dbReference>
<dbReference type="PANTHER" id="PTHR36558:SF1">
    <property type="entry name" value="RESTRICTION ENDONUCLEASE DOMAIN-CONTAINING PROTEIN-RELATED"/>
    <property type="match status" value="1"/>
</dbReference>
<keyword evidence="2" id="KW-0255">Endonuclease</keyword>
<evidence type="ECO:0000259" key="1">
    <source>
        <dbReference type="Pfam" id="PF05685"/>
    </source>
</evidence>
<dbReference type="CDD" id="cd06260">
    <property type="entry name" value="DUF820-like"/>
    <property type="match status" value="1"/>
</dbReference>
<dbReference type="GO" id="GO:0004519">
    <property type="term" value="F:endonuclease activity"/>
    <property type="evidence" value="ECO:0007669"/>
    <property type="project" value="UniProtKB-KW"/>
</dbReference>
<evidence type="ECO:0000313" key="2">
    <source>
        <dbReference type="EMBL" id="SDF04605.1"/>
    </source>
</evidence>
<feature type="domain" description="Putative restriction endonuclease" evidence="1">
    <location>
        <begin position="13"/>
        <end position="184"/>
    </location>
</feature>
<dbReference type="Gene3D" id="3.90.1570.10">
    <property type="entry name" value="tt1808, chain A"/>
    <property type="match status" value="1"/>
</dbReference>
<dbReference type="PANTHER" id="PTHR36558">
    <property type="entry name" value="GLR1098 PROTEIN"/>
    <property type="match status" value="1"/>
</dbReference>
<organism evidence="2 3">
    <name type="scientific">Thermoanaerobacter thermohydrosulfuricus</name>
    <name type="common">Clostridium thermohydrosulfuricum</name>
    <dbReference type="NCBI Taxonomy" id="1516"/>
    <lineage>
        <taxon>Bacteria</taxon>
        <taxon>Bacillati</taxon>
        <taxon>Bacillota</taxon>
        <taxon>Clostridia</taxon>
        <taxon>Thermoanaerobacterales</taxon>
        <taxon>Thermoanaerobacteraceae</taxon>
        <taxon>Thermoanaerobacter</taxon>
    </lineage>
</organism>
<sequence>MPLPKENKIYTYADYIAWPENERIELIDGQIYLMTSPSRTHQRILGQLFYQFFDYLKDKSCEVYMAPFDVRFPDGNEKDEENIKTVVQPDIVVVCDESKLDEKGCTGAPDLIIEIISPSTAQKDKLHKFNLYEKYGVKEYWIVEPENKILSVFILQDNERYGRPDIYTQDDKVKVSIFEDLVIDLKTVLI</sequence>
<reference evidence="2 3" key="1">
    <citation type="submission" date="2016-10" db="EMBL/GenBank/DDBJ databases">
        <authorList>
            <person name="de Groot N.N."/>
        </authorList>
    </citation>
    <scope>NUCLEOTIDE SEQUENCE [LARGE SCALE GENOMIC DNA]</scope>
    <source>
        <strain evidence="2 3">DSM 569</strain>
    </source>
</reference>
<dbReference type="AlphaFoldDB" id="A0A1G7HW40"/>
<protein>
    <submittedName>
        <fullName evidence="2">Endonuclease, Uma2 family (Restriction endonuclease fold)</fullName>
    </submittedName>
</protein>
<keyword evidence="2" id="KW-0540">Nuclease</keyword>
<dbReference type="SUPFAM" id="SSF52980">
    <property type="entry name" value="Restriction endonuclease-like"/>
    <property type="match status" value="1"/>
</dbReference>
<evidence type="ECO:0000313" key="3">
    <source>
        <dbReference type="Proteomes" id="UP000183404"/>
    </source>
</evidence>
<accession>A0A1G7HW40</accession>
<dbReference type="InterPro" id="IPR011335">
    <property type="entry name" value="Restrct_endonuc-II-like"/>
</dbReference>
<gene>
    <name evidence="2" type="ORF">SAMN04244560_00170</name>
</gene>
<dbReference type="EMBL" id="FNBS01000002">
    <property type="protein sequence ID" value="SDF04605.1"/>
    <property type="molecule type" value="Genomic_DNA"/>
</dbReference>
<dbReference type="Pfam" id="PF05685">
    <property type="entry name" value="Uma2"/>
    <property type="match status" value="1"/>
</dbReference>
<dbReference type="InterPro" id="IPR008538">
    <property type="entry name" value="Uma2"/>
</dbReference>
<proteinExistence type="predicted"/>
<dbReference type="Proteomes" id="UP000183404">
    <property type="component" value="Unassembled WGS sequence"/>
</dbReference>
<keyword evidence="2" id="KW-0378">Hydrolase</keyword>
<dbReference type="InterPro" id="IPR012296">
    <property type="entry name" value="Nuclease_put_TT1808"/>
</dbReference>
<name>A0A1G7HW40_THETY</name>